<reference evidence="2 3" key="1">
    <citation type="submission" date="2019-05" db="EMBL/GenBank/DDBJ databases">
        <title>Another draft genome of Portunus trituberculatus and its Hox gene families provides insights of decapod evolution.</title>
        <authorList>
            <person name="Jeong J.-H."/>
            <person name="Song I."/>
            <person name="Kim S."/>
            <person name="Choi T."/>
            <person name="Kim D."/>
            <person name="Ryu S."/>
            <person name="Kim W."/>
        </authorList>
    </citation>
    <scope>NUCLEOTIDE SEQUENCE [LARGE SCALE GENOMIC DNA]</scope>
    <source>
        <tissue evidence="2">Muscle</tissue>
    </source>
</reference>
<accession>A0A5B7IS11</accession>
<evidence type="ECO:0000256" key="1">
    <source>
        <dbReference type="SAM" id="MobiDB-lite"/>
    </source>
</evidence>
<protein>
    <submittedName>
        <fullName evidence="2">Uncharacterized protein</fullName>
    </submittedName>
</protein>
<dbReference type="EMBL" id="VSRR010062589">
    <property type="protein sequence ID" value="MPC83468.1"/>
    <property type="molecule type" value="Genomic_DNA"/>
</dbReference>
<dbReference type="AlphaFoldDB" id="A0A5B7IS11"/>
<proteinExistence type="predicted"/>
<keyword evidence="3" id="KW-1185">Reference proteome</keyword>
<sequence length="103" mass="11517">MNIEDGSHTDLNLGQISMTQIPAKRVLQTETEAKHDKFDKAKPTTAICSRSGKFMKNFIITHRLSVVIVTYVLANHKKHTNSDVRTAKHTKKPSVAQDDSNNS</sequence>
<evidence type="ECO:0000313" key="2">
    <source>
        <dbReference type="EMBL" id="MPC83468.1"/>
    </source>
</evidence>
<evidence type="ECO:0000313" key="3">
    <source>
        <dbReference type="Proteomes" id="UP000324222"/>
    </source>
</evidence>
<name>A0A5B7IS11_PORTR</name>
<feature type="region of interest" description="Disordered" evidence="1">
    <location>
        <begin position="79"/>
        <end position="103"/>
    </location>
</feature>
<gene>
    <name evidence="2" type="ORF">E2C01_078179</name>
</gene>
<dbReference type="Proteomes" id="UP000324222">
    <property type="component" value="Unassembled WGS sequence"/>
</dbReference>
<organism evidence="2 3">
    <name type="scientific">Portunus trituberculatus</name>
    <name type="common">Swimming crab</name>
    <name type="synonym">Neptunus trituberculatus</name>
    <dbReference type="NCBI Taxonomy" id="210409"/>
    <lineage>
        <taxon>Eukaryota</taxon>
        <taxon>Metazoa</taxon>
        <taxon>Ecdysozoa</taxon>
        <taxon>Arthropoda</taxon>
        <taxon>Crustacea</taxon>
        <taxon>Multicrustacea</taxon>
        <taxon>Malacostraca</taxon>
        <taxon>Eumalacostraca</taxon>
        <taxon>Eucarida</taxon>
        <taxon>Decapoda</taxon>
        <taxon>Pleocyemata</taxon>
        <taxon>Brachyura</taxon>
        <taxon>Eubrachyura</taxon>
        <taxon>Portunoidea</taxon>
        <taxon>Portunidae</taxon>
        <taxon>Portuninae</taxon>
        <taxon>Portunus</taxon>
    </lineage>
</organism>
<comment type="caution">
    <text evidence="2">The sequence shown here is derived from an EMBL/GenBank/DDBJ whole genome shotgun (WGS) entry which is preliminary data.</text>
</comment>